<dbReference type="CDD" id="cd00096">
    <property type="entry name" value="Ig"/>
    <property type="match status" value="1"/>
</dbReference>
<evidence type="ECO:0000256" key="13">
    <source>
        <dbReference type="ARBA" id="ARBA00046458"/>
    </source>
</evidence>
<dbReference type="Pfam" id="PF24518">
    <property type="entry name" value="Ig_CD22"/>
    <property type="match status" value="1"/>
</dbReference>
<keyword evidence="4" id="KW-0677">Repeat</keyword>
<protein>
    <recommendedName>
        <fullName evidence="10">B-cell receptor CD22</fullName>
    </recommendedName>
    <alternativeName>
        <fullName evidence="11">Sialic acid-binding Ig-like lectin 2</fullName>
    </alternativeName>
</protein>
<evidence type="ECO:0000256" key="9">
    <source>
        <dbReference type="ARBA" id="ARBA00038361"/>
    </source>
</evidence>
<keyword evidence="8" id="KW-0393">Immunoglobulin domain</keyword>
<dbReference type="Proteomes" id="UP000515145">
    <property type="component" value="Chromosome 16"/>
</dbReference>
<feature type="domain" description="Ig-like" evidence="16">
    <location>
        <begin position="249"/>
        <end position="328"/>
    </location>
</feature>
<organism evidence="17 18">
    <name type="scientific">Parambassis ranga</name>
    <name type="common">Indian glassy fish</name>
    <dbReference type="NCBI Taxonomy" id="210632"/>
    <lineage>
        <taxon>Eukaryota</taxon>
        <taxon>Metazoa</taxon>
        <taxon>Chordata</taxon>
        <taxon>Craniata</taxon>
        <taxon>Vertebrata</taxon>
        <taxon>Euteleostomi</taxon>
        <taxon>Actinopterygii</taxon>
        <taxon>Neopterygii</taxon>
        <taxon>Teleostei</taxon>
        <taxon>Neoteleostei</taxon>
        <taxon>Acanthomorphata</taxon>
        <taxon>Ovalentaria</taxon>
        <taxon>Ambassidae</taxon>
        <taxon>Parambassis</taxon>
    </lineage>
</organism>
<evidence type="ECO:0000256" key="5">
    <source>
        <dbReference type="ARBA" id="ARBA00022889"/>
    </source>
</evidence>
<dbReference type="InterPro" id="IPR036179">
    <property type="entry name" value="Ig-like_dom_sf"/>
</dbReference>
<evidence type="ECO:0000256" key="4">
    <source>
        <dbReference type="ARBA" id="ARBA00022737"/>
    </source>
</evidence>
<dbReference type="Gene3D" id="2.60.40.10">
    <property type="entry name" value="Immunoglobulins"/>
    <property type="match status" value="3"/>
</dbReference>
<dbReference type="PANTHER" id="PTHR12035:SF128">
    <property type="entry name" value="BRANCHED CHAIN KETO ACID DEHYDROGENASE E1 SUBUNIT BETA,-LIKE-RELATED"/>
    <property type="match status" value="1"/>
</dbReference>
<evidence type="ECO:0000256" key="7">
    <source>
        <dbReference type="ARBA" id="ARBA00023136"/>
    </source>
</evidence>
<dbReference type="InterPro" id="IPR007110">
    <property type="entry name" value="Ig-like_dom"/>
</dbReference>
<dbReference type="Pfam" id="PF13927">
    <property type="entry name" value="Ig_3"/>
    <property type="match status" value="1"/>
</dbReference>
<dbReference type="InterPro" id="IPR003599">
    <property type="entry name" value="Ig_sub"/>
</dbReference>
<sequence>MFLLIWTTVFLSGISADTGASVWGQQHCPQQGYCVTLSEGELTAEAGLCVVIPCSVTTIFTPRHVIWSKCKTAEETLWDSNRIFHTNKSQSIQSEFRGRVSLLEPDVSQRHCSIMINDLRESDSGFYQLRVEGSKQSEAFTFASKAAVTVKGLSQKPTVVIPPLTAGQQSTLTCTAPGLCSGSAPKFTWSWRGKTTAYKSEETQRHTSALTFNPLAEHHSTRVTCTVSFRGDITTEETQTVNVSYIRKPQITGCTSVNEGDVLSLTCSAESFPPSVIMWTKLSSNTILHNGTGSATLVIPNVTAEHSGQYICTANHLTTTLTERVTVTVTCKVSFTWITEMQTGSVCELQSDVLTCWCICIFSTWIFLFCIICKLLYLISVTHLVFH</sequence>
<evidence type="ECO:0000313" key="18">
    <source>
        <dbReference type="RefSeq" id="XP_028281135.1"/>
    </source>
</evidence>
<dbReference type="AlphaFoldDB" id="A0A6P7JW10"/>
<dbReference type="InterPro" id="IPR056386">
    <property type="entry name" value="Ig_CD22"/>
</dbReference>
<keyword evidence="5" id="KW-0130">Cell adhesion</keyword>
<dbReference type="SUPFAM" id="SSF48726">
    <property type="entry name" value="Immunoglobulin"/>
    <property type="match status" value="3"/>
</dbReference>
<accession>A0A6P7JW10</accession>
<evidence type="ECO:0000259" key="16">
    <source>
        <dbReference type="PROSITE" id="PS50835"/>
    </source>
</evidence>
<keyword evidence="3" id="KW-0430">Lectin</keyword>
<dbReference type="GO" id="GO:0007155">
    <property type="term" value="P:cell adhesion"/>
    <property type="evidence" value="ECO:0007669"/>
    <property type="project" value="UniProtKB-KW"/>
</dbReference>
<keyword evidence="2 14" id="KW-0812">Transmembrane</keyword>
<dbReference type="PROSITE" id="PS00290">
    <property type="entry name" value="IG_MHC"/>
    <property type="match status" value="1"/>
</dbReference>
<dbReference type="GeneID" id="114448416"/>
<dbReference type="InterPro" id="IPR003006">
    <property type="entry name" value="Ig/MHC_CS"/>
</dbReference>
<dbReference type="InterPro" id="IPR051036">
    <property type="entry name" value="SIGLEC"/>
</dbReference>
<keyword evidence="15" id="KW-0732">Signal</keyword>
<evidence type="ECO:0000256" key="11">
    <source>
        <dbReference type="ARBA" id="ARBA00041781"/>
    </source>
</evidence>
<dbReference type="InParanoid" id="A0A6P7JW10"/>
<evidence type="ECO:0000256" key="1">
    <source>
        <dbReference type="ARBA" id="ARBA00004479"/>
    </source>
</evidence>
<dbReference type="PROSITE" id="PS50835">
    <property type="entry name" value="IG_LIKE"/>
    <property type="match status" value="2"/>
</dbReference>
<comment type="subcellular location">
    <subcellularLocation>
        <location evidence="1">Membrane</location>
        <topology evidence="1">Single-pass type I membrane protein</topology>
    </subcellularLocation>
</comment>
<reference evidence="18" key="1">
    <citation type="submission" date="2025-08" db="UniProtKB">
        <authorList>
            <consortium name="RefSeq"/>
        </authorList>
    </citation>
    <scope>IDENTIFICATION</scope>
</reference>
<evidence type="ECO:0000256" key="10">
    <source>
        <dbReference type="ARBA" id="ARBA00040106"/>
    </source>
</evidence>
<gene>
    <name evidence="18" type="primary">LOC114448416</name>
</gene>
<feature type="domain" description="Ig-like" evidence="16">
    <location>
        <begin position="157"/>
        <end position="242"/>
    </location>
</feature>
<evidence type="ECO:0000256" key="2">
    <source>
        <dbReference type="ARBA" id="ARBA00022692"/>
    </source>
</evidence>
<evidence type="ECO:0000256" key="14">
    <source>
        <dbReference type="SAM" id="Phobius"/>
    </source>
</evidence>
<keyword evidence="17" id="KW-1185">Reference proteome</keyword>
<dbReference type="PANTHER" id="PTHR12035">
    <property type="entry name" value="SIALIC ACID BINDING IMMUNOGLOBULIN-LIKE LECTIN"/>
    <property type="match status" value="1"/>
</dbReference>
<dbReference type="SMART" id="SM00409">
    <property type="entry name" value="IG"/>
    <property type="match status" value="3"/>
</dbReference>
<dbReference type="GO" id="GO:0030246">
    <property type="term" value="F:carbohydrate binding"/>
    <property type="evidence" value="ECO:0007669"/>
    <property type="project" value="UniProtKB-KW"/>
</dbReference>
<name>A0A6P7JW10_9TELE</name>
<feature type="chain" id="PRO_5028416618" description="B-cell receptor CD22" evidence="15">
    <location>
        <begin position="17"/>
        <end position="387"/>
    </location>
</feature>
<dbReference type="InterPro" id="IPR013783">
    <property type="entry name" value="Ig-like_fold"/>
</dbReference>
<evidence type="ECO:0000256" key="6">
    <source>
        <dbReference type="ARBA" id="ARBA00022989"/>
    </source>
</evidence>
<comment type="function">
    <text evidence="12">Most highly expressed siglec (sialic acid-binding immunoglobulin-like lectin) on B-cells that plays a role in various aspects of B-cell biology including differentiation, antigen presentation, and trafficking to bone marrow. Binds to alpha 2,6-linked sialic acid residues of surface molecules such as CD22 itself, CD45 and IgM in a cis configuration. Can also bind to ligands on other cells as an adhesion molecule in a trans configuration. Acts as an inhibitory coreceptor on the surface of B-cells and inhibits B-cell receptor induced signaling, characterized by inhibition of the calcium mobilization and cellular activation. Mechanistically, the immunoreceptor tyrosine-based inhibitory motif domain is phosphorylated by the Src kinase LYN, which in turn leads to the recruitment of the protein tyrosine phosphatase 1/PTPN6, leading to the negative regulation of BCR signaling. If this negative signaling from is of sufficient strength, apoptosis of the B-cell can be induced.</text>
</comment>
<dbReference type="OrthoDB" id="10012075at2759"/>
<evidence type="ECO:0000256" key="15">
    <source>
        <dbReference type="SAM" id="SignalP"/>
    </source>
</evidence>
<evidence type="ECO:0000256" key="3">
    <source>
        <dbReference type="ARBA" id="ARBA00022734"/>
    </source>
</evidence>
<dbReference type="InterPro" id="IPR003598">
    <property type="entry name" value="Ig_sub2"/>
</dbReference>
<evidence type="ECO:0000313" key="17">
    <source>
        <dbReference type="Proteomes" id="UP000515145"/>
    </source>
</evidence>
<dbReference type="GO" id="GO:0033691">
    <property type="term" value="F:sialic acid binding"/>
    <property type="evidence" value="ECO:0007669"/>
    <property type="project" value="TreeGrafter"/>
</dbReference>
<keyword evidence="7 14" id="KW-0472">Membrane</keyword>
<comment type="similarity">
    <text evidence="9">Belongs to the immunoglobulin superfamily. SIGLEC (sialic acid binding Ig-like lectin) family.</text>
</comment>
<proteinExistence type="inferred from homology"/>
<evidence type="ECO:0000256" key="12">
    <source>
        <dbReference type="ARBA" id="ARBA00045430"/>
    </source>
</evidence>
<evidence type="ECO:0000256" key="8">
    <source>
        <dbReference type="ARBA" id="ARBA00023319"/>
    </source>
</evidence>
<dbReference type="GO" id="GO:0005886">
    <property type="term" value="C:plasma membrane"/>
    <property type="evidence" value="ECO:0007669"/>
    <property type="project" value="TreeGrafter"/>
</dbReference>
<feature type="transmembrane region" description="Helical" evidence="14">
    <location>
        <begin position="365"/>
        <end position="386"/>
    </location>
</feature>
<feature type="signal peptide" evidence="15">
    <location>
        <begin position="1"/>
        <end position="16"/>
    </location>
</feature>
<dbReference type="RefSeq" id="XP_028281135.1">
    <property type="nucleotide sequence ID" value="XM_028425334.1"/>
</dbReference>
<dbReference type="SMART" id="SM00408">
    <property type="entry name" value="IGc2"/>
    <property type="match status" value="1"/>
</dbReference>
<keyword evidence="6 14" id="KW-1133">Transmembrane helix</keyword>
<comment type="subunit">
    <text evidence="13">Predominantly monomer of isoform CD22-beta. Also found as heterodimer of isoform CD22-beta and a shorter isoform. Interacts with PTPN6/SHP-1, LYN, SYK, PIK3R1/PIK3R2 and PLCG1 upon phosphorylation. Interacts with GRB2, INPP5D and SHC1 upon phosphorylation. May form a complex with INPP5D/SHIP, GRB2 and SHC1.</text>
</comment>